<reference evidence="2" key="1">
    <citation type="journal article" date="2022" name="Mol. Ecol. Resour.">
        <title>The genomes of chicory, endive, great burdock and yacon provide insights into Asteraceae palaeo-polyploidization history and plant inulin production.</title>
        <authorList>
            <person name="Fan W."/>
            <person name="Wang S."/>
            <person name="Wang H."/>
            <person name="Wang A."/>
            <person name="Jiang F."/>
            <person name="Liu H."/>
            <person name="Zhao H."/>
            <person name="Xu D."/>
            <person name="Zhang Y."/>
        </authorList>
    </citation>
    <scope>NUCLEOTIDE SEQUENCE [LARGE SCALE GENOMIC DNA]</scope>
    <source>
        <strain evidence="2">cv. Yunnan</strain>
    </source>
</reference>
<proteinExistence type="predicted"/>
<dbReference type="EMBL" id="CM042039">
    <property type="protein sequence ID" value="KAI3724841.1"/>
    <property type="molecule type" value="Genomic_DNA"/>
</dbReference>
<dbReference type="Proteomes" id="UP001056120">
    <property type="component" value="Linkage Group LG22"/>
</dbReference>
<evidence type="ECO:0000313" key="2">
    <source>
        <dbReference type="Proteomes" id="UP001056120"/>
    </source>
</evidence>
<reference evidence="1 2" key="2">
    <citation type="journal article" date="2022" name="Mol. Ecol. Resour.">
        <title>The genomes of chicory, endive, great burdock and yacon provide insights into Asteraceae paleo-polyploidization history and plant inulin production.</title>
        <authorList>
            <person name="Fan W."/>
            <person name="Wang S."/>
            <person name="Wang H."/>
            <person name="Wang A."/>
            <person name="Jiang F."/>
            <person name="Liu H."/>
            <person name="Zhao H."/>
            <person name="Xu D."/>
            <person name="Zhang Y."/>
        </authorList>
    </citation>
    <scope>NUCLEOTIDE SEQUENCE [LARGE SCALE GENOMIC DNA]</scope>
    <source>
        <strain evidence="2">cv. Yunnan</strain>
        <tissue evidence="1">Leaves</tissue>
    </source>
</reference>
<name>A0ACB9BS50_9ASTR</name>
<keyword evidence="2" id="KW-1185">Reference proteome</keyword>
<comment type="caution">
    <text evidence="1">The sequence shown here is derived from an EMBL/GenBank/DDBJ whole genome shotgun (WGS) entry which is preliminary data.</text>
</comment>
<protein>
    <submittedName>
        <fullName evidence="1">Uncharacterized protein</fullName>
    </submittedName>
</protein>
<evidence type="ECO:0000313" key="1">
    <source>
        <dbReference type="EMBL" id="KAI3724841.1"/>
    </source>
</evidence>
<gene>
    <name evidence="1" type="ORF">L1987_64608</name>
</gene>
<organism evidence="1 2">
    <name type="scientific">Smallanthus sonchifolius</name>
    <dbReference type="NCBI Taxonomy" id="185202"/>
    <lineage>
        <taxon>Eukaryota</taxon>
        <taxon>Viridiplantae</taxon>
        <taxon>Streptophyta</taxon>
        <taxon>Embryophyta</taxon>
        <taxon>Tracheophyta</taxon>
        <taxon>Spermatophyta</taxon>
        <taxon>Magnoliopsida</taxon>
        <taxon>eudicotyledons</taxon>
        <taxon>Gunneridae</taxon>
        <taxon>Pentapetalae</taxon>
        <taxon>asterids</taxon>
        <taxon>campanulids</taxon>
        <taxon>Asterales</taxon>
        <taxon>Asteraceae</taxon>
        <taxon>Asteroideae</taxon>
        <taxon>Heliantheae alliance</taxon>
        <taxon>Millerieae</taxon>
        <taxon>Smallanthus</taxon>
    </lineage>
</organism>
<sequence>MALTLKTVLQFPIFAPPSPHHHRPATEIRFSRWNNANAQKFIRHERTQKETEDQLRFHKRFESAGKIADLQPTATTPPPFKSTGTPSAPSRSSIPGKKSKYSKPPQNPNSHPAFERIVRIRKIPNEIEDETVIKIGDNGLSYVIPEAPFEFQYSYTETPKIKPLKLREPPIAPFGPGTMPRPWTGKKPLPPSKKKVDFDSFTLPPPHKKGVKPVQAPGPFLPGSGPKYVQSREEILGEPLSKEEIDALVKGCLKSSRQLNMGRDGFTHNMLDNIHAHWKRRRVCKIKCKGVCTVDMDNVRQQLEDKTGGKVIYSKGGVVYLFRGRNYNYRTRPVFPLMLWKPVTPVYPRLIQRVPEGLTLEEASEMRKKGRELTPICKLGGGHRQSEHATNGINQDEGYTGSNGSRSFRDILMGRKSAYEDQKIIIVDNNLQAFVGLQGRALEANMIDMEALKNINLILKEISPAGGMIQYLGGVTVLLSFLDNKSAVSAMEKARDIVGRFSKIELWEGQVLNVDRIAWLRIFGMPLQLLRNEVSDSVGRLFGTIVQNANVSEEEGDLSSEFIGVLIGNGRRVSEEVSVQWQGKRFQVWVREEEGAWVPEFLSGDVQSVNSRVSNEEDIDIVEEGVDEMEDREDLCQPIDGETMAGTKEVGIEEEGPGWKSSNLETDVEIDPHLLQDTFLEETDNQEEYLPGPNFLFENPINVEEDGLNGTCNITKRKKINKWEDLGRPSCYSSSGSGHCKGKKARSKDPFGLNDILGLEEDRNVVMVQFNEETVDYNSPGGIDLNMDPSKWVETQQPDGGSEEEPMGSLPGSSNTIISEIEATKILGESVGTKLANFDQMIGDSIVQERSQLGKNGVYCDLVNNVREAFEACDLVRINCEGMNGSDNRKIGAKLKDLAPCVLISFEHEHILVWRGQNWKSMFPQDNKPQEAKNPDTVEQIETIISTHDDNKIITPVEIENISENTSNQDSLTGVMSLLKQAVQDGIAFVLEDSHLDADVVYAKAVAFSKSAQPGPTFRHYRPKKVAIVSTETREDEETVVNKEVVTVSVHKEGGKNTSPRTRKKDSKENYLDVVPQSTLRVDELAKLLG</sequence>
<accession>A0ACB9BS50</accession>